<dbReference type="Proteomes" id="UP000067523">
    <property type="component" value="Chromosome"/>
</dbReference>
<evidence type="ECO:0000256" key="1">
    <source>
        <dbReference type="SAM" id="Phobius"/>
    </source>
</evidence>
<gene>
    <name evidence="2" type="ORF">ATZ35_07210</name>
</gene>
<reference evidence="3" key="1">
    <citation type="submission" date="2015-12" db="EMBL/GenBank/DDBJ databases">
        <authorList>
            <person name="Lauer A."/>
            <person name="Humrighouse B."/>
            <person name="Loparev V."/>
            <person name="Shewmaker P.L."/>
            <person name="Whitney A.M."/>
            <person name="McLaughlin R.W."/>
        </authorList>
    </citation>
    <scope>NUCLEOTIDE SEQUENCE [LARGE SCALE GENOMIC DNA]</scope>
    <source>
        <strain evidence="3">LMG 26678</strain>
    </source>
</reference>
<name>A0A0U2VHJ6_9ENTE</name>
<protein>
    <submittedName>
        <fullName evidence="2">Uncharacterized protein</fullName>
    </submittedName>
</protein>
<feature type="transmembrane region" description="Helical" evidence="1">
    <location>
        <begin position="64"/>
        <end position="86"/>
    </location>
</feature>
<dbReference type="RefSeq" id="WP_208930160.1">
    <property type="nucleotide sequence ID" value="NZ_CP013655.1"/>
</dbReference>
<feature type="transmembrane region" description="Helical" evidence="1">
    <location>
        <begin position="121"/>
        <end position="139"/>
    </location>
</feature>
<feature type="transmembrane region" description="Helical" evidence="1">
    <location>
        <begin position="98"/>
        <end position="115"/>
    </location>
</feature>
<sequence>MGEIANKESKLGYVYLIEGIIAGAWIIYLLKFYSFYQESYFYIDKRLSLFIQMLSFLNNNWNEVFIYFILSFLLITCTLFFNCLLFFINKKEQQKHKVLSVFLYLNLLCSLFLLINICGFIFATILILASSLVYIIFIFSKLSSAREKFDFEEGDVIEVKGPFETKEEAQSAIELFFSKWQEEKIMLDEETYVAADGKYYVDIYVETINK</sequence>
<organism evidence="2 3">
    <name type="scientific">Enterococcus rotai</name>
    <dbReference type="NCBI Taxonomy" id="118060"/>
    <lineage>
        <taxon>Bacteria</taxon>
        <taxon>Bacillati</taxon>
        <taxon>Bacillota</taxon>
        <taxon>Bacilli</taxon>
        <taxon>Lactobacillales</taxon>
        <taxon>Enterococcaceae</taxon>
        <taxon>Enterococcus</taxon>
    </lineage>
</organism>
<evidence type="ECO:0000313" key="3">
    <source>
        <dbReference type="Proteomes" id="UP000067523"/>
    </source>
</evidence>
<dbReference type="AlphaFoldDB" id="A0A0U2VHJ6"/>
<dbReference type="EMBL" id="CP013655">
    <property type="protein sequence ID" value="ALS36955.1"/>
    <property type="molecule type" value="Genomic_DNA"/>
</dbReference>
<dbReference type="STRING" id="118060.ATZ35_07210"/>
<keyword evidence="1" id="KW-0472">Membrane</keyword>
<keyword evidence="1" id="KW-1133">Transmembrane helix</keyword>
<proteinExistence type="predicted"/>
<keyword evidence="1" id="KW-0812">Transmembrane</keyword>
<keyword evidence="3" id="KW-1185">Reference proteome</keyword>
<dbReference type="KEGG" id="erx:ATZ35_07210"/>
<evidence type="ECO:0000313" key="2">
    <source>
        <dbReference type="EMBL" id="ALS36955.1"/>
    </source>
</evidence>
<feature type="transmembrane region" description="Helical" evidence="1">
    <location>
        <begin position="12"/>
        <end position="30"/>
    </location>
</feature>
<accession>A0A0U2VHJ6</accession>